<keyword evidence="1" id="KW-0175">Coiled coil</keyword>
<dbReference type="Proteomes" id="UP000261640">
    <property type="component" value="Unplaced"/>
</dbReference>
<dbReference type="GeneTree" id="ENSGT01030000235041"/>
<dbReference type="InterPro" id="IPR016187">
    <property type="entry name" value="CTDL_fold"/>
</dbReference>
<evidence type="ECO:0000256" key="2">
    <source>
        <dbReference type="SAM" id="MobiDB-lite"/>
    </source>
</evidence>
<name>A0A7N8X0R7_9TELE</name>
<dbReference type="AlphaFoldDB" id="A0A7N8X0R7"/>
<dbReference type="GO" id="GO:0004888">
    <property type="term" value="F:transmembrane signaling receptor activity"/>
    <property type="evidence" value="ECO:0007669"/>
    <property type="project" value="InterPro"/>
</dbReference>
<keyword evidence="3" id="KW-0812">Transmembrane</keyword>
<dbReference type="PANTHER" id="PTHR15028">
    <property type="entry name" value="CD72-RELATED"/>
    <property type="match status" value="1"/>
</dbReference>
<feature type="compositionally biased region" description="Basic and acidic residues" evidence="2">
    <location>
        <begin position="87"/>
        <end position="102"/>
    </location>
</feature>
<evidence type="ECO:0000313" key="4">
    <source>
        <dbReference type="Ensembl" id="ENSMAMP00000044017.1"/>
    </source>
</evidence>
<reference evidence="4" key="2">
    <citation type="submission" date="2025-09" db="UniProtKB">
        <authorList>
            <consortium name="Ensembl"/>
        </authorList>
    </citation>
    <scope>IDENTIFICATION</scope>
</reference>
<keyword evidence="5" id="KW-1185">Reference proteome</keyword>
<evidence type="ECO:0000256" key="1">
    <source>
        <dbReference type="SAM" id="Coils"/>
    </source>
</evidence>
<protein>
    <submittedName>
        <fullName evidence="4">Uncharacterized protein</fullName>
    </submittedName>
</protein>
<feature type="region of interest" description="Disordered" evidence="2">
    <location>
        <begin position="80"/>
        <end position="113"/>
    </location>
</feature>
<keyword evidence="3" id="KW-0472">Membrane</keyword>
<keyword evidence="3" id="KW-1133">Transmembrane helix</keyword>
<organism evidence="4 5">
    <name type="scientific">Mastacembelus armatus</name>
    <name type="common">zig-zag eel</name>
    <dbReference type="NCBI Taxonomy" id="205130"/>
    <lineage>
        <taxon>Eukaryota</taxon>
        <taxon>Metazoa</taxon>
        <taxon>Chordata</taxon>
        <taxon>Craniata</taxon>
        <taxon>Vertebrata</taxon>
        <taxon>Euteleostomi</taxon>
        <taxon>Actinopterygii</taxon>
        <taxon>Neopterygii</taxon>
        <taxon>Teleostei</taxon>
        <taxon>Neoteleostei</taxon>
        <taxon>Acanthomorphata</taxon>
        <taxon>Anabantaria</taxon>
        <taxon>Synbranchiformes</taxon>
        <taxon>Mastacembelidae</taxon>
        <taxon>Mastacembelus</taxon>
    </lineage>
</organism>
<dbReference type="InterPro" id="IPR039689">
    <property type="entry name" value="CD72"/>
</dbReference>
<dbReference type="FunCoup" id="A0A7N8X0R7">
    <property type="interactions" value="281"/>
</dbReference>
<dbReference type="InterPro" id="IPR016186">
    <property type="entry name" value="C-type_lectin-like/link_sf"/>
</dbReference>
<evidence type="ECO:0000313" key="5">
    <source>
        <dbReference type="Proteomes" id="UP000261640"/>
    </source>
</evidence>
<dbReference type="GO" id="GO:0005886">
    <property type="term" value="C:plasma membrane"/>
    <property type="evidence" value="ECO:0007669"/>
    <property type="project" value="InterPro"/>
</dbReference>
<dbReference type="Gene3D" id="3.10.100.10">
    <property type="entry name" value="Mannose-Binding Protein A, subunit A"/>
    <property type="match status" value="1"/>
</dbReference>
<feature type="coiled-coil region" evidence="1">
    <location>
        <begin position="148"/>
        <end position="196"/>
    </location>
</feature>
<accession>A0A7N8X0R7</accession>
<dbReference type="PANTHER" id="PTHR15028:SF6">
    <property type="entry name" value="B-CELL DIFFERENTIATION ANTIGEN CD72"/>
    <property type="match status" value="1"/>
</dbReference>
<feature type="transmembrane region" description="Helical" evidence="3">
    <location>
        <begin position="118"/>
        <end position="142"/>
    </location>
</feature>
<dbReference type="Ensembl" id="ENSMAMT00000042042.1">
    <property type="protein sequence ID" value="ENSMAMP00000044017.1"/>
    <property type="gene ID" value="ENSMAMG00000025430.1"/>
</dbReference>
<evidence type="ECO:0000256" key="3">
    <source>
        <dbReference type="SAM" id="Phobius"/>
    </source>
</evidence>
<sequence>MFLNHTEQETQQQHLDLHSLTEFTILVHRFYCSIAASQHSVGTESEVYLLISCLSPLKMSSNKNAKPDVSRKVRHNKREVQIYKNADNIRDDPTGFRSEEGGPHSQNHPPVQRKPLRGAAVCLGVLCLLMMVGIISLSIRYVSVTLEIEQLKIRINNLSSSYNQSQNDLKQLQEKIHNMAANNSQLQEEVKKLKDKTEGKWCPEGWTRFGCSCYFKSTEKKRWYESRSDKGADLVTINSKEEQVSVFVTVCVISDVTASDLFLVFLTCCQSGTCLLSGP</sequence>
<proteinExistence type="predicted"/>
<dbReference type="InParanoid" id="A0A7N8X0R7"/>
<dbReference type="SUPFAM" id="SSF56436">
    <property type="entry name" value="C-type lectin-like"/>
    <property type="match status" value="1"/>
</dbReference>
<reference evidence="4" key="1">
    <citation type="submission" date="2025-08" db="UniProtKB">
        <authorList>
            <consortium name="Ensembl"/>
        </authorList>
    </citation>
    <scope>IDENTIFICATION</scope>
</reference>